<dbReference type="InterPro" id="IPR027417">
    <property type="entry name" value="P-loop_NTPase"/>
</dbReference>
<proteinExistence type="predicted"/>
<keyword evidence="3" id="KW-1185">Reference proteome</keyword>
<accession>A0ABR3XFG8</accession>
<reference evidence="2 3" key="1">
    <citation type="journal article" date="2024" name="IMA Fungus">
        <title>IMA Genome - F19 : A genome assembly and annotation guide to empower mycologists, including annotated draft genome sequences of Ceratocystis pirilliformis, Diaporthe australafricana, Fusarium ophioides, Paecilomyces lecythidis, and Sporothrix stenoceras.</title>
        <authorList>
            <person name="Aylward J."/>
            <person name="Wilson A.M."/>
            <person name="Visagie C.M."/>
            <person name="Spraker J."/>
            <person name="Barnes I."/>
            <person name="Buitendag C."/>
            <person name="Ceriani C."/>
            <person name="Del Mar Angel L."/>
            <person name="du Plessis D."/>
            <person name="Fuchs T."/>
            <person name="Gasser K."/>
            <person name="Kramer D."/>
            <person name="Li W."/>
            <person name="Munsamy K."/>
            <person name="Piso A."/>
            <person name="Price J.L."/>
            <person name="Sonnekus B."/>
            <person name="Thomas C."/>
            <person name="van der Nest A."/>
            <person name="van Dijk A."/>
            <person name="van Heerden A."/>
            <person name="van Vuuren N."/>
            <person name="Yilmaz N."/>
            <person name="Duong T.A."/>
            <person name="van der Merwe N.A."/>
            <person name="Wingfield M.J."/>
            <person name="Wingfield B.D."/>
        </authorList>
    </citation>
    <scope>NUCLEOTIDE SEQUENCE [LARGE SCALE GENOMIC DNA]</scope>
    <source>
        <strain evidence="2 3">CMW 18167</strain>
    </source>
</reference>
<evidence type="ECO:0000313" key="2">
    <source>
        <dbReference type="EMBL" id="KAL1874690.1"/>
    </source>
</evidence>
<gene>
    <name evidence="2" type="primary">dcl1_1</name>
    <name evidence="2" type="ORF">Plec18167_005922</name>
</gene>
<comment type="caution">
    <text evidence="2">The sequence shown here is derived from an EMBL/GenBank/DDBJ whole genome shotgun (WGS) entry which is preliminary data.</text>
</comment>
<dbReference type="EMBL" id="JAVDPF010000019">
    <property type="protein sequence ID" value="KAL1874690.1"/>
    <property type="molecule type" value="Genomic_DNA"/>
</dbReference>
<feature type="compositionally biased region" description="Polar residues" evidence="1">
    <location>
        <begin position="37"/>
        <end position="53"/>
    </location>
</feature>
<organism evidence="2 3">
    <name type="scientific">Paecilomyces lecythidis</name>
    <dbReference type="NCBI Taxonomy" id="3004212"/>
    <lineage>
        <taxon>Eukaryota</taxon>
        <taxon>Fungi</taxon>
        <taxon>Dikarya</taxon>
        <taxon>Ascomycota</taxon>
        <taxon>Pezizomycotina</taxon>
        <taxon>Eurotiomycetes</taxon>
        <taxon>Eurotiomycetidae</taxon>
        <taxon>Eurotiales</taxon>
        <taxon>Thermoascaceae</taxon>
        <taxon>Paecilomyces</taxon>
    </lineage>
</organism>
<sequence length="143" mass="15507">MESLTTTDAAPGKAVNGSQVSITPVAAALGPAEDNEPASSDSESEDQSLTSNQHDIKQQRRVQNAKFEDLYAPQRFHHVTAEDVKAALKSVPDAQLSTASLIAKQDFAATITDPREYQIELFERAKTQNTIAVLDTGNIKLLR</sequence>
<name>A0ABR3XFG8_9EURO</name>
<dbReference type="Proteomes" id="UP001583193">
    <property type="component" value="Unassembled WGS sequence"/>
</dbReference>
<evidence type="ECO:0000313" key="3">
    <source>
        <dbReference type="Proteomes" id="UP001583193"/>
    </source>
</evidence>
<evidence type="ECO:0000256" key="1">
    <source>
        <dbReference type="SAM" id="MobiDB-lite"/>
    </source>
</evidence>
<protein>
    <submittedName>
        <fullName evidence="2">Dicer-like protein 1</fullName>
    </submittedName>
</protein>
<feature type="region of interest" description="Disordered" evidence="1">
    <location>
        <begin position="1"/>
        <end position="64"/>
    </location>
</feature>
<dbReference type="Gene3D" id="3.40.50.300">
    <property type="entry name" value="P-loop containing nucleotide triphosphate hydrolases"/>
    <property type="match status" value="1"/>
</dbReference>